<evidence type="ECO:0000256" key="1">
    <source>
        <dbReference type="SAM" id="SignalP"/>
    </source>
</evidence>
<feature type="signal peptide" evidence="1">
    <location>
        <begin position="1"/>
        <end position="23"/>
    </location>
</feature>
<proteinExistence type="predicted"/>
<reference evidence="2 3" key="2">
    <citation type="submission" date="2019-01" db="EMBL/GenBank/DDBJ databases">
        <title>The decoding of complex shrimp genome reveals the adaptation for benthos swimmer, frequently molting mechanism and breeding impact on genome.</title>
        <authorList>
            <person name="Sun Y."/>
            <person name="Gao Y."/>
            <person name="Yu Y."/>
        </authorList>
    </citation>
    <scope>NUCLEOTIDE SEQUENCE [LARGE SCALE GENOMIC DNA]</scope>
    <source>
        <tissue evidence="2">Muscle</tissue>
    </source>
</reference>
<organism evidence="2 3">
    <name type="scientific">Penaeus vannamei</name>
    <name type="common">Whiteleg shrimp</name>
    <name type="synonym">Litopenaeus vannamei</name>
    <dbReference type="NCBI Taxonomy" id="6689"/>
    <lineage>
        <taxon>Eukaryota</taxon>
        <taxon>Metazoa</taxon>
        <taxon>Ecdysozoa</taxon>
        <taxon>Arthropoda</taxon>
        <taxon>Crustacea</taxon>
        <taxon>Multicrustacea</taxon>
        <taxon>Malacostraca</taxon>
        <taxon>Eumalacostraca</taxon>
        <taxon>Eucarida</taxon>
        <taxon>Decapoda</taxon>
        <taxon>Dendrobranchiata</taxon>
        <taxon>Penaeoidea</taxon>
        <taxon>Penaeidae</taxon>
        <taxon>Penaeus</taxon>
    </lineage>
</organism>
<dbReference type="Proteomes" id="UP000283509">
    <property type="component" value="Unassembled WGS sequence"/>
</dbReference>
<name>A0A3R7PCA9_PENVA</name>
<dbReference type="EMBL" id="QCYY01002922">
    <property type="protein sequence ID" value="ROT66517.1"/>
    <property type="molecule type" value="Genomic_DNA"/>
</dbReference>
<dbReference type="InterPro" id="IPR016187">
    <property type="entry name" value="CTDL_fold"/>
</dbReference>
<accession>A0A3R7PCA9</accession>
<protein>
    <submittedName>
        <fullName evidence="2">Uncharacterized protein</fullName>
    </submittedName>
</protein>
<comment type="caution">
    <text evidence="2">The sequence shown here is derived from an EMBL/GenBank/DDBJ whole genome shotgun (WGS) entry which is preliminary data.</text>
</comment>
<evidence type="ECO:0000313" key="3">
    <source>
        <dbReference type="Proteomes" id="UP000283509"/>
    </source>
</evidence>
<feature type="chain" id="PRO_5018545144" evidence="1">
    <location>
        <begin position="24"/>
        <end position="197"/>
    </location>
</feature>
<evidence type="ECO:0000313" key="2">
    <source>
        <dbReference type="EMBL" id="ROT66517.1"/>
    </source>
</evidence>
<dbReference type="SUPFAM" id="SSF56436">
    <property type="entry name" value="C-type lectin-like"/>
    <property type="match status" value="1"/>
</dbReference>
<keyword evidence="1" id="KW-0732">Signal</keyword>
<dbReference type="AlphaFoldDB" id="A0A3R7PCA9"/>
<dbReference type="OrthoDB" id="6381258at2759"/>
<keyword evidence="3" id="KW-1185">Reference proteome</keyword>
<reference evidence="2 3" key="1">
    <citation type="submission" date="2018-04" db="EMBL/GenBank/DDBJ databases">
        <authorList>
            <person name="Zhang X."/>
            <person name="Yuan J."/>
            <person name="Li F."/>
            <person name="Xiang J."/>
        </authorList>
    </citation>
    <scope>NUCLEOTIDE SEQUENCE [LARGE SCALE GENOMIC DNA]</scope>
    <source>
        <tissue evidence="2">Muscle</tissue>
    </source>
</reference>
<sequence length="197" mass="21600">MTFPAEWSLIALAALALPCSALSAKWWHAVKIGVDSTRGNGRLVEFLKVGKETCVAMATLTTWSDLFCYQDGRCLISEVKVAGDRDDSAYGPAVPCWTKHACLFQGVGYNEGETFVDKCLPFRCQNRSAVLQLPAVSSSCNDTFTIVPGVGCVNLQPHEMTWCDPRAVCRDYGGQLVSPEDFHAFGQRLARDDIGRE</sequence>
<gene>
    <name evidence="2" type="ORF">C7M84_015443</name>
</gene>